<organism evidence="2 3">
    <name type="scientific">Ceratitis capitata</name>
    <name type="common">Mediterranean fruit fly</name>
    <name type="synonym">Tephritis capitata</name>
    <dbReference type="NCBI Taxonomy" id="7213"/>
    <lineage>
        <taxon>Eukaryota</taxon>
        <taxon>Metazoa</taxon>
        <taxon>Ecdysozoa</taxon>
        <taxon>Arthropoda</taxon>
        <taxon>Hexapoda</taxon>
        <taxon>Insecta</taxon>
        <taxon>Pterygota</taxon>
        <taxon>Neoptera</taxon>
        <taxon>Endopterygota</taxon>
        <taxon>Diptera</taxon>
        <taxon>Brachycera</taxon>
        <taxon>Muscomorpha</taxon>
        <taxon>Tephritoidea</taxon>
        <taxon>Tephritidae</taxon>
        <taxon>Ceratitis</taxon>
        <taxon>Ceratitis</taxon>
    </lineage>
</organism>
<dbReference type="Proteomes" id="UP000606786">
    <property type="component" value="Unassembled WGS sequence"/>
</dbReference>
<comment type="caution">
    <text evidence="2">The sequence shown here is derived from an EMBL/GenBank/DDBJ whole genome shotgun (WGS) entry which is preliminary data.</text>
</comment>
<proteinExistence type="predicted"/>
<sequence>MIDDCTRVMCGNCSEEHPSSSNQCKKFQQAKEILAIKIKNKCSMLEARNIYRTQLTIPPVNSNASYGTVLSSNDSSHVSTTQSTSIPKHTINKENNNIKPLNNIQSNSVFTTAQDPRAHLTQSASTSNAIVNQCNNNTSPIKTNAHLSFTHPSDRTLPFSSNSLAYQQHHEENFSRIDKETSPYHTSNNSLNNFEITTDVSFTNNAFSPLPSLNISSI</sequence>
<reference evidence="2" key="1">
    <citation type="submission" date="2020-11" db="EMBL/GenBank/DDBJ databases">
        <authorList>
            <person name="Whitehead M."/>
        </authorList>
    </citation>
    <scope>NUCLEOTIDE SEQUENCE</scope>
    <source>
        <strain evidence="2">EGII</strain>
    </source>
</reference>
<evidence type="ECO:0000313" key="2">
    <source>
        <dbReference type="EMBL" id="CAD6997493.1"/>
    </source>
</evidence>
<protein>
    <submittedName>
        <fullName evidence="2">(Mediterranean fruit fly) hypothetical protein</fullName>
    </submittedName>
</protein>
<feature type="compositionally biased region" description="Polar residues" evidence="1">
    <location>
        <begin position="71"/>
        <end position="87"/>
    </location>
</feature>
<dbReference type="EMBL" id="CAJHJT010000012">
    <property type="protein sequence ID" value="CAD6997493.1"/>
    <property type="molecule type" value="Genomic_DNA"/>
</dbReference>
<accession>A0A811UK13</accession>
<feature type="region of interest" description="Disordered" evidence="1">
    <location>
        <begin position="71"/>
        <end position="102"/>
    </location>
</feature>
<evidence type="ECO:0000313" key="3">
    <source>
        <dbReference type="Proteomes" id="UP000606786"/>
    </source>
</evidence>
<evidence type="ECO:0000256" key="1">
    <source>
        <dbReference type="SAM" id="MobiDB-lite"/>
    </source>
</evidence>
<keyword evidence="3" id="KW-1185">Reference proteome</keyword>
<gene>
    <name evidence="2" type="ORF">CCAP1982_LOCUS6135</name>
</gene>
<feature type="compositionally biased region" description="Low complexity" evidence="1">
    <location>
        <begin position="93"/>
        <end position="102"/>
    </location>
</feature>
<name>A0A811UK13_CERCA</name>
<dbReference type="AlphaFoldDB" id="A0A811UK13"/>